<sequence>MKKLILSITLLIAGLTVHAQQVRELDEINEDNSWLKLGVNLGAPVGDVGNYSSFALGLDVAAQFMRTDNYGLGIATGYTKYFEKSSAENYDGLNDGFGAIPVGIMFRYYPQPEGFFIGTDVGYTFLTSVNSSDGGAYIRPQLGYHNYDWNIYGYYNQVFRADPSIDVQSIGVAVTYNIRFK</sequence>
<dbReference type="STRING" id="226505.SAMN05444394_2604"/>
<name>A0A1N6FP12_9BACT</name>
<keyword evidence="3" id="KW-1185">Reference proteome</keyword>
<feature type="chain" id="PRO_5013269427" description="Outer membrane protein beta-barrel domain-containing protein" evidence="1">
    <location>
        <begin position="20"/>
        <end position="181"/>
    </location>
</feature>
<evidence type="ECO:0000256" key="1">
    <source>
        <dbReference type="SAM" id="SignalP"/>
    </source>
</evidence>
<evidence type="ECO:0008006" key="4">
    <source>
        <dbReference type="Google" id="ProtNLM"/>
    </source>
</evidence>
<dbReference type="EMBL" id="FSRC01000002">
    <property type="protein sequence ID" value="SIN97045.1"/>
    <property type="molecule type" value="Genomic_DNA"/>
</dbReference>
<dbReference type="AlphaFoldDB" id="A0A1N6FP12"/>
<evidence type="ECO:0000313" key="3">
    <source>
        <dbReference type="Proteomes" id="UP000185221"/>
    </source>
</evidence>
<evidence type="ECO:0000313" key="2">
    <source>
        <dbReference type="EMBL" id="SIN97045.1"/>
    </source>
</evidence>
<organism evidence="2 3">
    <name type="scientific">Algoriphagus halophilus</name>
    <dbReference type="NCBI Taxonomy" id="226505"/>
    <lineage>
        <taxon>Bacteria</taxon>
        <taxon>Pseudomonadati</taxon>
        <taxon>Bacteroidota</taxon>
        <taxon>Cytophagia</taxon>
        <taxon>Cytophagales</taxon>
        <taxon>Cyclobacteriaceae</taxon>
        <taxon>Algoriphagus</taxon>
    </lineage>
</organism>
<accession>A0A1N6FP12</accession>
<dbReference type="RefSeq" id="WP_074225429.1">
    <property type="nucleotide sequence ID" value="NZ_FSRC01000002.1"/>
</dbReference>
<feature type="signal peptide" evidence="1">
    <location>
        <begin position="1"/>
        <end position="19"/>
    </location>
</feature>
<reference evidence="3" key="1">
    <citation type="submission" date="2016-11" db="EMBL/GenBank/DDBJ databases">
        <authorList>
            <person name="Varghese N."/>
            <person name="Submissions S."/>
        </authorList>
    </citation>
    <scope>NUCLEOTIDE SEQUENCE [LARGE SCALE GENOMIC DNA]</scope>
    <source>
        <strain evidence="3">DSM 15292</strain>
    </source>
</reference>
<gene>
    <name evidence="2" type="ORF">SAMN05444394_2604</name>
</gene>
<dbReference type="Proteomes" id="UP000185221">
    <property type="component" value="Unassembled WGS sequence"/>
</dbReference>
<proteinExistence type="predicted"/>
<dbReference type="OrthoDB" id="1492374at2"/>
<protein>
    <recommendedName>
        <fullName evidence="4">Outer membrane protein beta-barrel domain-containing protein</fullName>
    </recommendedName>
</protein>
<keyword evidence="1" id="KW-0732">Signal</keyword>